<dbReference type="EMBL" id="CP102453">
    <property type="protein sequence ID" value="UUX34150.1"/>
    <property type="molecule type" value="Genomic_DNA"/>
</dbReference>
<dbReference type="NCBIfam" id="TIGR01994">
    <property type="entry name" value="SUF_scaf_2"/>
    <property type="match status" value="1"/>
</dbReference>
<dbReference type="SUPFAM" id="SSF82649">
    <property type="entry name" value="SufE/NifU"/>
    <property type="match status" value="1"/>
</dbReference>
<dbReference type="RefSeq" id="WP_313793653.1">
    <property type="nucleotide sequence ID" value="NZ_CP102453.1"/>
</dbReference>
<accession>A0ABY5P6B4</accession>
<dbReference type="InterPro" id="IPR002871">
    <property type="entry name" value="NIF_FeS_clus_asmbl_NifU_N"/>
</dbReference>
<evidence type="ECO:0000259" key="1">
    <source>
        <dbReference type="Pfam" id="PF01592"/>
    </source>
</evidence>
<protein>
    <submittedName>
        <fullName evidence="2">SUF system NifU family Fe-S cluster assembly protein</fullName>
    </submittedName>
</protein>
<organism evidence="2 3">
    <name type="scientific">Fundicoccus culcitae</name>
    <dbReference type="NCBI Taxonomy" id="2969821"/>
    <lineage>
        <taxon>Bacteria</taxon>
        <taxon>Bacillati</taxon>
        <taxon>Bacillota</taxon>
        <taxon>Bacilli</taxon>
        <taxon>Lactobacillales</taxon>
        <taxon>Aerococcaceae</taxon>
        <taxon>Fundicoccus</taxon>
    </lineage>
</organism>
<dbReference type="Gene3D" id="3.90.1010.10">
    <property type="match status" value="1"/>
</dbReference>
<dbReference type="PANTHER" id="PTHR10093">
    <property type="entry name" value="IRON-SULFUR CLUSTER ASSEMBLY ENZYME NIFU HOMOLOG"/>
    <property type="match status" value="1"/>
</dbReference>
<proteinExistence type="predicted"/>
<keyword evidence="3" id="KW-1185">Reference proteome</keyword>
<sequence>MHLNNLSSLYREVILDHAQHPHNRKKLENPSGQMELLNPTCGDAIMVQWTSEDNLIKEVAFEGYGCSISIASASLMTDALMGKSIEQAIQLINTFNTLITSTEEISDSLLNELGDAVLLEGIQQFPARYKCAILAWRAIEYGINGQHQNTRRANLD</sequence>
<gene>
    <name evidence="2" type="ORF">NRE15_00320</name>
</gene>
<name>A0ABY5P6B4_9LACT</name>
<reference evidence="2 3" key="1">
    <citation type="submission" date="2022-08" db="EMBL/GenBank/DDBJ databases">
        <title>Aerococcaceae sp. nov isolated from spoiled eye mask.</title>
        <authorList>
            <person name="Zhou G."/>
            <person name="Xie X.-B."/>
            <person name="Shi Q.-S."/>
            <person name="Wang Y.-S."/>
            <person name="Wen X."/>
            <person name="Peng H."/>
            <person name="Yang X.-J."/>
            <person name="Tao H.-B."/>
            <person name="Huang X.-M."/>
        </authorList>
    </citation>
    <scope>NUCLEOTIDE SEQUENCE [LARGE SCALE GENOMIC DNA]</scope>
    <source>
        <strain evidence="3">DM20194951</strain>
    </source>
</reference>
<evidence type="ECO:0000313" key="3">
    <source>
        <dbReference type="Proteomes" id="UP001315967"/>
    </source>
</evidence>
<dbReference type="Pfam" id="PF01592">
    <property type="entry name" value="NifU_N"/>
    <property type="match status" value="1"/>
</dbReference>
<feature type="domain" description="NIF system FeS cluster assembly NifU N-terminal" evidence="1">
    <location>
        <begin position="10"/>
        <end position="131"/>
    </location>
</feature>
<dbReference type="Proteomes" id="UP001315967">
    <property type="component" value="Chromosome"/>
</dbReference>
<evidence type="ECO:0000313" key="2">
    <source>
        <dbReference type="EMBL" id="UUX34150.1"/>
    </source>
</evidence>
<dbReference type="CDD" id="cd06664">
    <property type="entry name" value="IscU_like"/>
    <property type="match status" value="1"/>
</dbReference>